<dbReference type="InterPro" id="IPR047215">
    <property type="entry name" value="Galactose_mutarotase-like"/>
</dbReference>
<evidence type="ECO:0000313" key="7">
    <source>
        <dbReference type="Proteomes" id="UP001202867"/>
    </source>
</evidence>
<accession>A0ABT0DH77</accession>
<dbReference type="InterPro" id="IPR014718">
    <property type="entry name" value="GH-type_carb-bd"/>
</dbReference>
<dbReference type="PANTHER" id="PTHR10091">
    <property type="entry name" value="ALDOSE-1-EPIMERASE"/>
    <property type="match status" value="1"/>
</dbReference>
<reference evidence="6 7" key="1">
    <citation type="submission" date="2022-04" db="EMBL/GenBank/DDBJ databases">
        <authorList>
            <person name="Grouzdev D.S."/>
            <person name="Pantiukh K.S."/>
            <person name="Krutkina M.S."/>
        </authorList>
    </citation>
    <scope>NUCLEOTIDE SEQUENCE [LARGE SCALE GENOMIC DNA]</scope>
    <source>
        <strain evidence="6 7">Jip08</strain>
    </source>
</reference>
<protein>
    <recommendedName>
        <fullName evidence="5">Aldose 1-epimerase</fullName>
        <ecNumber evidence="5">5.1.3.3</ecNumber>
    </recommendedName>
</protein>
<evidence type="ECO:0000256" key="5">
    <source>
        <dbReference type="PIRNR" id="PIRNR005096"/>
    </source>
</evidence>
<dbReference type="Gene3D" id="2.70.98.10">
    <property type="match status" value="1"/>
</dbReference>
<dbReference type="InterPro" id="IPR015443">
    <property type="entry name" value="Aldose_1-epimerase"/>
</dbReference>
<evidence type="ECO:0000256" key="3">
    <source>
        <dbReference type="ARBA" id="ARBA00023235"/>
    </source>
</evidence>
<comment type="similarity">
    <text evidence="2 5">Belongs to the aldose epimerase family.</text>
</comment>
<keyword evidence="7" id="KW-1185">Reference proteome</keyword>
<name>A0ABT0DH77_9HYPH</name>
<evidence type="ECO:0000256" key="4">
    <source>
        <dbReference type="ARBA" id="ARBA00023277"/>
    </source>
</evidence>
<dbReference type="Pfam" id="PF01263">
    <property type="entry name" value="Aldose_epim"/>
    <property type="match status" value="1"/>
</dbReference>
<proteinExistence type="inferred from homology"/>
<evidence type="ECO:0000313" key="6">
    <source>
        <dbReference type="EMBL" id="MCK0206626.1"/>
    </source>
</evidence>
<dbReference type="EMBL" id="JALKCG010000001">
    <property type="protein sequence ID" value="MCK0206626.1"/>
    <property type="molecule type" value="Genomic_DNA"/>
</dbReference>
<dbReference type="CDD" id="cd09019">
    <property type="entry name" value="galactose_mutarotase_like"/>
    <property type="match status" value="1"/>
</dbReference>
<dbReference type="InterPro" id="IPR011013">
    <property type="entry name" value="Gal_mutarotase_sf_dom"/>
</dbReference>
<keyword evidence="4 5" id="KW-0119">Carbohydrate metabolism</keyword>
<dbReference type="PANTHER" id="PTHR10091:SF0">
    <property type="entry name" value="GALACTOSE MUTAROTASE"/>
    <property type="match status" value="1"/>
</dbReference>
<dbReference type="EC" id="5.1.3.3" evidence="5"/>
<comment type="catalytic activity">
    <reaction evidence="5">
        <text>alpha-D-glucose = beta-D-glucose</text>
        <dbReference type="Rhea" id="RHEA:10264"/>
        <dbReference type="ChEBI" id="CHEBI:15903"/>
        <dbReference type="ChEBI" id="CHEBI:17925"/>
        <dbReference type="EC" id="5.1.3.3"/>
    </reaction>
</comment>
<reference evidence="7" key="2">
    <citation type="submission" date="2023-07" db="EMBL/GenBank/DDBJ databases">
        <title>Ancylobacter moscoviensis sp. nov., facultatively methylotrophic bacteria from activated sludge and the reclassification of Starkeya novella (Starkey 1934) Kelly et al. 2000 as Ancylobacter novellus comb. nov., Starkeya koreensis Im et al. 2006 as Ancylobacter koreensis comb.nov., Angulomicrobium tetraedrale Vasil'eva et al. 1986 as Ancylobacter tetraedralis comb. nov., Angulomicrobium amanitiforme Fritz et al. 2004 as Ancylobacter amanitiformis comb. nov. and Methylorhabdus multivorans Doronina et al. 1996 as Ancylobacter multivorans comb. nov. and emended description of the genus Ancylobacter.</title>
        <authorList>
            <person name="Doronina N."/>
            <person name="Chemodurova A."/>
            <person name="Grouzdev D."/>
            <person name="Koziaeva V."/>
            <person name="Shi W."/>
            <person name="Wu L."/>
            <person name="Kaparullina E."/>
        </authorList>
    </citation>
    <scope>NUCLEOTIDE SEQUENCE [LARGE SCALE GENOMIC DNA]</scope>
    <source>
        <strain evidence="7">Jip08</strain>
    </source>
</reference>
<dbReference type="PIRSF" id="PIRSF005096">
    <property type="entry name" value="GALM"/>
    <property type="match status" value="1"/>
</dbReference>
<dbReference type="NCBIfam" id="NF008277">
    <property type="entry name" value="PRK11055.1"/>
    <property type="match status" value="1"/>
</dbReference>
<evidence type="ECO:0000256" key="2">
    <source>
        <dbReference type="ARBA" id="ARBA00006206"/>
    </source>
</evidence>
<comment type="caution">
    <text evidence="6">The sequence shown here is derived from an EMBL/GenBank/DDBJ whole genome shotgun (WGS) entry which is preliminary data.</text>
</comment>
<evidence type="ECO:0000256" key="1">
    <source>
        <dbReference type="ARBA" id="ARBA00005028"/>
    </source>
</evidence>
<gene>
    <name evidence="6" type="ORF">MWN33_01095</name>
</gene>
<dbReference type="SUPFAM" id="SSF74650">
    <property type="entry name" value="Galactose mutarotase-like"/>
    <property type="match status" value="1"/>
</dbReference>
<comment type="pathway">
    <text evidence="1 5">Carbohydrate metabolism; hexose metabolism.</text>
</comment>
<organism evidence="6 7">
    <name type="scientific">Ancylobacter koreensis</name>
    <dbReference type="NCBI Taxonomy" id="266121"/>
    <lineage>
        <taxon>Bacteria</taxon>
        <taxon>Pseudomonadati</taxon>
        <taxon>Pseudomonadota</taxon>
        <taxon>Alphaproteobacteria</taxon>
        <taxon>Hyphomicrobiales</taxon>
        <taxon>Xanthobacteraceae</taxon>
        <taxon>Ancylobacter</taxon>
    </lineage>
</organism>
<keyword evidence="3 5" id="KW-0413">Isomerase</keyword>
<dbReference type="RefSeq" id="WP_247198231.1">
    <property type="nucleotide sequence ID" value="NZ_JALKCG010000001.1"/>
</dbReference>
<dbReference type="InterPro" id="IPR008183">
    <property type="entry name" value="Aldose_1/G6P_1-epimerase"/>
</dbReference>
<dbReference type="Proteomes" id="UP001202867">
    <property type="component" value="Unassembled WGS sequence"/>
</dbReference>
<sequence length="364" mass="39529">MTSTVATSSASRLLREPFGTLPDGRLVERLRLIGDDGFEVAILTLGATVQALHVPDRYGRLADIVLGHDAPGPYLATPRFFGVAVGRYANRIADGSFALDGETFRVPANDGPNALHGGPEGFDRRLWTIEETREGAAPSVRLSLVSPDGDQGFPGRLEVSVTYTLSGADALTIAFSASTDRPTVVNLTHHGYFNLAGVEEGGDVLDHLLTIHADDYLPIDEEAIPLGGPQSVDGTPFDFCTPRPIGARIRQADEQLRRGRGYDHNYCLDGGFTARPRLAARVHHPASGRVMELLTDQPGLQFYSGNFLDGSAAGKYGRLHRQSEGFCLEPQAWPDTPNRPDYPPARLDPGETYRHVSIYRFPVA</sequence>